<dbReference type="KEGG" id="slim:SCL_0517"/>
<feature type="domain" description="MEKHLA" evidence="3">
    <location>
        <begin position="63"/>
        <end position="203"/>
    </location>
</feature>
<dbReference type="Pfam" id="PF08670">
    <property type="entry name" value="MEKHLA"/>
    <property type="match status" value="1"/>
</dbReference>
<dbReference type="AlphaFoldDB" id="A0A1B4XDE4"/>
<feature type="transmembrane region" description="Helical" evidence="2">
    <location>
        <begin position="6"/>
        <end position="24"/>
    </location>
</feature>
<feature type="compositionally biased region" description="Basic and acidic residues" evidence="1">
    <location>
        <begin position="34"/>
        <end position="49"/>
    </location>
</feature>
<proteinExistence type="predicted"/>
<evidence type="ECO:0000313" key="5">
    <source>
        <dbReference type="Proteomes" id="UP000243180"/>
    </source>
</evidence>
<dbReference type="InterPro" id="IPR013978">
    <property type="entry name" value="MEKHLA"/>
</dbReference>
<keyword evidence="2" id="KW-0812">Transmembrane</keyword>
<organism evidence="4 5">
    <name type="scientific">Sulfuricaulis limicola</name>
    <dbReference type="NCBI Taxonomy" id="1620215"/>
    <lineage>
        <taxon>Bacteria</taxon>
        <taxon>Pseudomonadati</taxon>
        <taxon>Pseudomonadota</taxon>
        <taxon>Gammaproteobacteria</taxon>
        <taxon>Acidiferrobacterales</taxon>
        <taxon>Acidiferrobacteraceae</taxon>
        <taxon>Sulfuricaulis</taxon>
    </lineage>
</organism>
<evidence type="ECO:0000256" key="2">
    <source>
        <dbReference type="SAM" id="Phobius"/>
    </source>
</evidence>
<evidence type="ECO:0000256" key="1">
    <source>
        <dbReference type="SAM" id="MobiDB-lite"/>
    </source>
</evidence>
<accession>A0A1B4XDE4</accession>
<feature type="region of interest" description="Disordered" evidence="1">
    <location>
        <begin position="34"/>
        <end position="54"/>
    </location>
</feature>
<dbReference type="InParanoid" id="A0A1B4XDE4"/>
<dbReference type="EMBL" id="AP014879">
    <property type="protein sequence ID" value="BAV32839.1"/>
    <property type="molecule type" value="Genomic_DNA"/>
</dbReference>
<keyword evidence="2" id="KW-1133">Transmembrane helix</keyword>
<gene>
    <name evidence="4" type="ORF">SCL_0517</name>
</gene>
<keyword evidence="2" id="KW-0472">Membrane</keyword>
<dbReference type="RefSeq" id="WP_096359712.1">
    <property type="nucleotide sequence ID" value="NZ_AP014879.1"/>
</dbReference>
<dbReference type="Proteomes" id="UP000243180">
    <property type="component" value="Chromosome"/>
</dbReference>
<name>A0A1B4XDE4_9GAMM</name>
<protein>
    <recommendedName>
        <fullName evidence="3">MEKHLA domain-containing protein</fullName>
    </recommendedName>
</protein>
<dbReference type="OrthoDB" id="9794448at2"/>
<reference evidence="4 5" key="1">
    <citation type="submission" date="2015-05" db="EMBL/GenBank/DDBJ databases">
        <title>Complete genome sequence of a sulfur-oxidizing gammaproteobacterium strain HA5.</title>
        <authorList>
            <person name="Miura A."/>
            <person name="Kojima H."/>
            <person name="Fukui M."/>
        </authorList>
    </citation>
    <scope>NUCLEOTIDE SEQUENCE [LARGE SCALE GENOMIC DNA]</scope>
    <source>
        <strain evidence="4 5">HA5</strain>
    </source>
</reference>
<evidence type="ECO:0000259" key="3">
    <source>
        <dbReference type="Pfam" id="PF08670"/>
    </source>
</evidence>
<evidence type="ECO:0000313" key="4">
    <source>
        <dbReference type="EMBL" id="BAV32839.1"/>
    </source>
</evidence>
<sequence>MSAFFVIGIVLNVVLTGLALYWLWRQRIPKPVRNEAGHSRNDHGQKQHEPVGAPDESNGYLAEHVYLLTSSYRHWTGRDLVDAGLSAVEQARVLYEAPFVVASHGTGDDPVFSYANRAALALFETGWPDFTAMPSRLSAEPMERAPRAQLLERVSRRGFIDDYSGIRISAAGRRFRVRNATVWNLMDARGAPAGQAVMFRDWEYL</sequence>
<keyword evidence="5" id="KW-1185">Reference proteome</keyword>